<accession>A0A1X0QMV3</accession>
<sequence length="177" mass="20744">MYAGVLGIPYMKGLQRHVNYDRVRQIFDDLCEMNPRLNAYRQDDMQRLYAKFSLSKMARTGEPIPRDSWPVNYLMPIADLPPRMAEIPLEDLPIGNLQDFDVKLRDHPDFLVLLFPYLYTNGRGYYSLCSDPRDGKSEAEGGYAMANQYQTFSKYVKQRLLLADRRFGRCPEFIFFC</sequence>
<feature type="non-terminal residue" evidence="1">
    <location>
        <position position="177"/>
    </location>
</feature>
<evidence type="ECO:0000313" key="1">
    <source>
        <dbReference type="EMBL" id="ORE01076.1"/>
    </source>
</evidence>
<dbReference type="OrthoDB" id="2269493at2759"/>
<dbReference type="AlphaFoldDB" id="A0A1X0QMV3"/>
<name>A0A1X0QMV3_RHIZD</name>
<dbReference type="VEuPathDB" id="FungiDB:BCV72DRAFT_323163"/>
<protein>
    <submittedName>
        <fullName evidence="1">Uncharacterized protein</fullName>
    </submittedName>
</protein>
<proteinExistence type="predicted"/>
<reference evidence="1" key="1">
    <citation type="journal article" date="2016" name="Proc. Natl. Acad. Sci. U.S.A.">
        <title>Lipid metabolic changes in an early divergent fungus govern the establishment of a mutualistic symbiosis with endobacteria.</title>
        <authorList>
            <person name="Lastovetsky O.A."/>
            <person name="Gaspar M.L."/>
            <person name="Mondo S.J."/>
            <person name="LaButti K.M."/>
            <person name="Sandor L."/>
            <person name="Grigoriev I.V."/>
            <person name="Henry S.A."/>
            <person name="Pawlowska T.E."/>
        </authorList>
    </citation>
    <scope>NUCLEOTIDE SEQUENCE [LARGE SCALE GENOMIC DNA]</scope>
    <source>
        <strain evidence="1">ATCC 52814</strain>
    </source>
</reference>
<gene>
    <name evidence="1" type="ORF">BCV72DRAFT_323163</name>
</gene>
<dbReference type="EMBL" id="KV922188">
    <property type="protein sequence ID" value="ORE01076.1"/>
    <property type="molecule type" value="Genomic_DNA"/>
</dbReference>
<dbReference type="Proteomes" id="UP000242414">
    <property type="component" value="Unassembled WGS sequence"/>
</dbReference>
<organism evidence="1">
    <name type="scientific">Rhizopus microsporus var. microsporus</name>
    <dbReference type="NCBI Taxonomy" id="86635"/>
    <lineage>
        <taxon>Eukaryota</taxon>
        <taxon>Fungi</taxon>
        <taxon>Fungi incertae sedis</taxon>
        <taxon>Mucoromycota</taxon>
        <taxon>Mucoromycotina</taxon>
        <taxon>Mucoromycetes</taxon>
        <taxon>Mucorales</taxon>
        <taxon>Mucorineae</taxon>
        <taxon>Rhizopodaceae</taxon>
        <taxon>Rhizopus</taxon>
    </lineage>
</organism>